<dbReference type="InterPro" id="IPR028082">
    <property type="entry name" value="Peripla_BP_I"/>
</dbReference>
<dbReference type="GO" id="GO:0030313">
    <property type="term" value="C:cell envelope"/>
    <property type="evidence" value="ECO:0007669"/>
    <property type="project" value="UniProtKB-SubCell"/>
</dbReference>
<keyword evidence="6" id="KW-1185">Reference proteome</keyword>
<dbReference type="SUPFAM" id="SSF53822">
    <property type="entry name" value="Periplasmic binding protein-like I"/>
    <property type="match status" value="1"/>
</dbReference>
<dbReference type="eggNOG" id="COG1609">
    <property type="taxonomic scope" value="Bacteria"/>
</dbReference>
<dbReference type="InterPro" id="IPR025997">
    <property type="entry name" value="SBP_2_dom"/>
</dbReference>
<evidence type="ECO:0000313" key="6">
    <source>
        <dbReference type="Proteomes" id="UP000019102"/>
    </source>
</evidence>
<evidence type="ECO:0000256" key="3">
    <source>
        <dbReference type="ARBA" id="ARBA00022729"/>
    </source>
</evidence>
<dbReference type="PANTHER" id="PTHR46847:SF1">
    <property type="entry name" value="D-ALLOSE-BINDING PERIPLASMIC PROTEIN-RELATED"/>
    <property type="match status" value="1"/>
</dbReference>
<reference evidence="5 6" key="1">
    <citation type="journal article" date="2014" name="Genome Announc.">
        <title>Draft Genome Sequence of the Boron-Tolerant and Moderately Halotolerant Bacterium Gracilibacillus boraciitolerans JCM 21714T.</title>
        <authorList>
            <person name="Ahmed I."/>
            <person name="Oshima K."/>
            <person name="Suda W."/>
            <person name="Kitamura K."/>
            <person name="Iida T."/>
            <person name="Ohmori Y."/>
            <person name="Fujiwara T."/>
            <person name="Hattori M."/>
            <person name="Ohkuma M."/>
        </authorList>
    </citation>
    <scope>NUCLEOTIDE SEQUENCE [LARGE SCALE GENOMIC DNA]</scope>
    <source>
        <strain evidence="5 6">JCM 21714</strain>
    </source>
</reference>
<comment type="subcellular location">
    <subcellularLocation>
        <location evidence="1">Cell envelope</location>
    </subcellularLocation>
</comment>
<evidence type="ECO:0000259" key="4">
    <source>
        <dbReference type="Pfam" id="PF13407"/>
    </source>
</evidence>
<dbReference type="PANTHER" id="PTHR46847">
    <property type="entry name" value="D-ALLOSE-BINDING PERIPLASMIC PROTEIN-RELATED"/>
    <property type="match status" value="1"/>
</dbReference>
<protein>
    <submittedName>
        <fullName evidence="5">LACI-family transcription regulator</fullName>
    </submittedName>
</protein>
<dbReference type="Proteomes" id="UP000019102">
    <property type="component" value="Unassembled WGS sequence"/>
</dbReference>
<comment type="caution">
    <text evidence="5">The sequence shown here is derived from an EMBL/GenBank/DDBJ whole genome shotgun (WGS) entry which is preliminary data.</text>
</comment>
<comment type="similarity">
    <text evidence="2">Belongs to the bacterial solute-binding protein 2 family.</text>
</comment>
<sequence length="182" mass="20815">MSYVGADYFDSGSLAGDLLEKMTNRSKKFAIITDELDTSQMIQKRKGFESYLKSINYRHQFQHMKIDHNNIENTLYELKDNFSELDGIYVACGALSEVANLLKSIDTKCRPILVGHDMSQEIYNYLQSEVVTATICQDPVFQGSLAVRIPFNHLMLEQPVKNAEHIVKLEIVTKANAKYYLH</sequence>
<evidence type="ECO:0000313" key="5">
    <source>
        <dbReference type="EMBL" id="GAE92765.1"/>
    </source>
</evidence>
<dbReference type="GO" id="GO:0030246">
    <property type="term" value="F:carbohydrate binding"/>
    <property type="evidence" value="ECO:0007669"/>
    <property type="project" value="UniProtKB-ARBA"/>
</dbReference>
<accession>W4VH87</accession>
<dbReference type="STRING" id="1298598.JCM21714_1783"/>
<proteinExistence type="inferred from homology"/>
<name>W4VH87_9BACI</name>
<dbReference type="EMBL" id="BAVS01000007">
    <property type="protein sequence ID" value="GAE92765.1"/>
    <property type="molecule type" value="Genomic_DNA"/>
</dbReference>
<dbReference type="Pfam" id="PF13407">
    <property type="entry name" value="Peripla_BP_4"/>
    <property type="match status" value="1"/>
</dbReference>
<feature type="domain" description="Periplasmic binding protein" evidence="4">
    <location>
        <begin position="2"/>
        <end position="153"/>
    </location>
</feature>
<organism evidence="5 6">
    <name type="scientific">Gracilibacillus boraciitolerans JCM 21714</name>
    <dbReference type="NCBI Taxonomy" id="1298598"/>
    <lineage>
        <taxon>Bacteria</taxon>
        <taxon>Bacillati</taxon>
        <taxon>Bacillota</taxon>
        <taxon>Bacilli</taxon>
        <taxon>Bacillales</taxon>
        <taxon>Bacillaceae</taxon>
        <taxon>Gracilibacillus</taxon>
    </lineage>
</organism>
<keyword evidence="3" id="KW-0732">Signal</keyword>
<evidence type="ECO:0000256" key="2">
    <source>
        <dbReference type="ARBA" id="ARBA00007639"/>
    </source>
</evidence>
<dbReference type="AlphaFoldDB" id="W4VH87"/>
<evidence type="ECO:0000256" key="1">
    <source>
        <dbReference type="ARBA" id="ARBA00004196"/>
    </source>
</evidence>
<dbReference type="Gene3D" id="3.40.50.2300">
    <property type="match status" value="2"/>
</dbReference>
<gene>
    <name evidence="5" type="ORF">JCM21714_1783</name>
</gene>